<evidence type="ECO:0000256" key="3">
    <source>
        <dbReference type="ARBA" id="ARBA00022840"/>
    </source>
</evidence>
<dbReference type="SUPFAM" id="SSF52540">
    <property type="entry name" value="P-loop containing nucleoside triphosphate hydrolases"/>
    <property type="match status" value="1"/>
</dbReference>
<dbReference type="InterPro" id="IPR050221">
    <property type="entry name" value="26S_Proteasome_ATPase"/>
</dbReference>
<name>A0ABW6D915_9BACT</name>
<evidence type="ECO:0000313" key="6">
    <source>
        <dbReference type="Proteomes" id="UP001598138"/>
    </source>
</evidence>
<sequence length="501" mass="57889">MSKDHLQESNTLIFLEELIKLDQDVLVEGDNVGLNFKDFITRFAGSLPINPSETLVFLLSLHLNNKISFYLDDDSRQKEVLVKLKPDKLSDSSLIEFFSFMPILDRMAKEVGVLKAMPSAVVDFFLNKFYEEPCCKILKEYNLSVVELFAYLHSLGNFISFNTKTFELNLLARYMSKVSFLEFFHYVSNGSSLLINEKLWIAKPDRFSDEVSVKLTNKSLSILFPEWEIDQDPSKIKVTNDKFQEGFVLYQPEELSNIPLYYNAQNQKFKDRIDLILNNTTKDKLSVNSISMMISGYPGTGKTAFAKKLCRDLGLTLMYVEVSEVQTKFIGETEQNVHKLFTQYRKLWEKSEKPIVLLFNECDQLFGKKIQVEKSSDMYLNAIQSQLLNEMENFTGILIATCNSTDNFEEAFKRRFLFHTVFEKPDFETRKKIWLGLDGAWNNNSKMLDTISQYELTGAQIDNVLKKMSLLSTIDNSVQDQLLFDLIEEEDNIFVGNKIGF</sequence>
<reference evidence="5 6" key="1">
    <citation type="submission" date="2024-03" db="EMBL/GenBank/DDBJ databases">
        <title>Aquirufa genome sequencing.</title>
        <authorList>
            <person name="Pitt A."/>
            <person name="Hahn M.W."/>
        </authorList>
    </citation>
    <scope>NUCLEOTIDE SEQUENCE [LARGE SCALE GENOMIC DNA]</scope>
    <source>
        <strain evidence="5 6">OSTEICH-129V</strain>
    </source>
</reference>
<keyword evidence="6" id="KW-1185">Reference proteome</keyword>
<dbReference type="EMBL" id="JBBKXZ010000001">
    <property type="protein sequence ID" value="MFD3393412.1"/>
    <property type="molecule type" value="Genomic_DNA"/>
</dbReference>
<accession>A0ABW6D915</accession>
<keyword evidence="3 5" id="KW-0067">ATP-binding</keyword>
<feature type="domain" description="AAA+ ATPase" evidence="4">
    <location>
        <begin position="288"/>
        <end position="426"/>
    </location>
</feature>
<evidence type="ECO:0000313" key="5">
    <source>
        <dbReference type="EMBL" id="MFD3393412.1"/>
    </source>
</evidence>
<organism evidence="5 6">
    <name type="scientific">Aquirufa avitistagni</name>
    <dbReference type="NCBI Taxonomy" id="3104728"/>
    <lineage>
        <taxon>Bacteria</taxon>
        <taxon>Pseudomonadati</taxon>
        <taxon>Bacteroidota</taxon>
        <taxon>Cytophagia</taxon>
        <taxon>Cytophagales</taxon>
        <taxon>Flectobacillaceae</taxon>
        <taxon>Aquirufa</taxon>
    </lineage>
</organism>
<dbReference type="Pfam" id="PF00004">
    <property type="entry name" value="AAA"/>
    <property type="match status" value="1"/>
</dbReference>
<dbReference type="PANTHER" id="PTHR23073">
    <property type="entry name" value="26S PROTEASOME REGULATORY SUBUNIT"/>
    <property type="match status" value="1"/>
</dbReference>
<dbReference type="InterPro" id="IPR027417">
    <property type="entry name" value="P-loop_NTPase"/>
</dbReference>
<keyword evidence="2" id="KW-0547">Nucleotide-binding</keyword>
<dbReference type="SMART" id="SM00382">
    <property type="entry name" value="AAA"/>
    <property type="match status" value="1"/>
</dbReference>
<gene>
    <name evidence="5" type="ORF">U0R10_02145</name>
</gene>
<evidence type="ECO:0000259" key="4">
    <source>
        <dbReference type="SMART" id="SM00382"/>
    </source>
</evidence>
<protein>
    <submittedName>
        <fullName evidence="5">ATP-binding protein</fullName>
    </submittedName>
</protein>
<dbReference type="InterPro" id="IPR003593">
    <property type="entry name" value="AAA+_ATPase"/>
</dbReference>
<dbReference type="CDD" id="cd19481">
    <property type="entry name" value="RecA-like_protease"/>
    <property type="match status" value="1"/>
</dbReference>
<dbReference type="Gene3D" id="3.40.50.300">
    <property type="entry name" value="P-loop containing nucleotide triphosphate hydrolases"/>
    <property type="match status" value="1"/>
</dbReference>
<evidence type="ECO:0000256" key="2">
    <source>
        <dbReference type="ARBA" id="ARBA00022741"/>
    </source>
</evidence>
<comment type="caution">
    <text evidence="5">The sequence shown here is derived from an EMBL/GenBank/DDBJ whole genome shotgun (WGS) entry which is preliminary data.</text>
</comment>
<dbReference type="Proteomes" id="UP001598138">
    <property type="component" value="Unassembled WGS sequence"/>
</dbReference>
<comment type="similarity">
    <text evidence="1">Belongs to the AAA ATPase family.</text>
</comment>
<dbReference type="GO" id="GO:0005524">
    <property type="term" value="F:ATP binding"/>
    <property type="evidence" value="ECO:0007669"/>
    <property type="project" value="UniProtKB-KW"/>
</dbReference>
<proteinExistence type="inferred from homology"/>
<dbReference type="RefSeq" id="WP_377982040.1">
    <property type="nucleotide sequence ID" value="NZ_JBBKXZ010000001.1"/>
</dbReference>
<dbReference type="InterPro" id="IPR003959">
    <property type="entry name" value="ATPase_AAA_core"/>
</dbReference>
<evidence type="ECO:0000256" key="1">
    <source>
        <dbReference type="ARBA" id="ARBA00006914"/>
    </source>
</evidence>